<feature type="compositionally biased region" description="Basic and acidic residues" evidence="1">
    <location>
        <begin position="1"/>
        <end position="13"/>
    </location>
</feature>
<evidence type="ECO:0000256" key="1">
    <source>
        <dbReference type="SAM" id="MobiDB-lite"/>
    </source>
</evidence>
<proteinExistence type="predicted"/>
<sequence length="523" mass="60360">MDQKIKSEYHESEQFSQNNGNGFVWESQKGKMENQLMYTTQQLAIQFSPWMPIMNNFQHTGELDYTPIGSSWHSPQTIFNNDCCVGSSEELNTAKTQEFIPQPNKAFKCYVCDQHVIKSEFALHLFFGALKCNDCQIKVIDCKSFRSDFFMSSNCTHKNISWSDNPIDFLKSNVSETSKSANKKVSRYFKHLKSLEQLLPWKSAFQEYRHLKKLDSFSKPKCEPDVSNKYKCEEKNINTDDRKCDEVLLLESYDLGQMEDAVQVIGLVGHEIFQENYLEVRAESEPHENKAIVKVEQAMKVELDTFHATNTTHINGDGCINSKSILIHGRETDNVNEKVPPEKNYDIFKKSTRTQSIKCAVENILLKDKLSKNINLEKGIPQKQKQVTNSENYKTKTILNFTENKQLKKKRKMRKKNIYADKNIRAENIGVTIANTINKSIESAFPIGSDMEFLDLPEDGNYLVIRTPIEECPMCYTTLNINNCRVNLKLLLYTFWCQCGLNIFFMPKTPANIEHPVKIIEDS</sequence>
<feature type="non-terminal residue" evidence="2">
    <location>
        <position position="523"/>
    </location>
</feature>
<evidence type="ECO:0008006" key="4">
    <source>
        <dbReference type="Google" id="ProtNLM"/>
    </source>
</evidence>
<feature type="region of interest" description="Disordered" evidence="1">
    <location>
        <begin position="1"/>
        <end position="21"/>
    </location>
</feature>
<evidence type="ECO:0000313" key="2">
    <source>
        <dbReference type="EMBL" id="CAL4117099.1"/>
    </source>
</evidence>
<dbReference type="Proteomes" id="UP001497623">
    <property type="component" value="Unassembled WGS sequence"/>
</dbReference>
<reference evidence="2 3" key="1">
    <citation type="submission" date="2024-05" db="EMBL/GenBank/DDBJ databases">
        <authorList>
            <person name="Wallberg A."/>
        </authorList>
    </citation>
    <scope>NUCLEOTIDE SEQUENCE [LARGE SCALE GENOMIC DNA]</scope>
</reference>
<dbReference type="EMBL" id="CAXKWB010016781">
    <property type="protein sequence ID" value="CAL4117099.1"/>
    <property type="molecule type" value="Genomic_DNA"/>
</dbReference>
<comment type="caution">
    <text evidence="2">The sequence shown here is derived from an EMBL/GenBank/DDBJ whole genome shotgun (WGS) entry which is preliminary data.</text>
</comment>
<protein>
    <recommendedName>
        <fullName evidence="4">LIM zinc-binding domain-containing protein</fullName>
    </recommendedName>
</protein>
<keyword evidence="3" id="KW-1185">Reference proteome</keyword>
<gene>
    <name evidence="2" type="ORF">MNOR_LOCUS21115</name>
</gene>
<evidence type="ECO:0000313" key="3">
    <source>
        <dbReference type="Proteomes" id="UP001497623"/>
    </source>
</evidence>
<dbReference type="AlphaFoldDB" id="A0AAV2RAA7"/>
<name>A0AAV2RAA7_MEGNR</name>
<accession>A0AAV2RAA7</accession>
<organism evidence="2 3">
    <name type="scientific">Meganyctiphanes norvegica</name>
    <name type="common">Northern krill</name>
    <name type="synonym">Thysanopoda norvegica</name>
    <dbReference type="NCBI Taxonomy" id="48144"/>
    <lineage>
        <taxon>Eukaryota</taxon>
        <taxon>Metazoa</taxon>
        <taxon>Ecdysozoa</taxon>
        <taxon>Arthropoda</taxon>
        <taxon>Crustacea</taxon>
        <taxon>Multicrustacea</taxon>
        <taxon>Malacostraca</taxon>
        <taxon>Eumalacostraca</taxon>
        <taxon>Eucarida</taxon>
        <taxon>Euphausiacea</taxon>
        <taxon>Euphausiidae</taxon>
        <taxon>Meganyctiphanes</taxon>
    </lineage>
</organism>